<dbReference type="Proteomes" id="UP001208570">
    <property type="component" value="Unassembled WGS sequence"/>
</dbReference>
<gene>
    <name evidence="5" type="ORF">LSH36_100g01049</name>
</gene>
<comment type="caution">
    <text evidence="5">The sequence shown here is derived from an EMBL/GenBank/DDBJ whole genome shotgun (WGS) entry which is preliminary data.</text>
</comment>
<evidence type="ECO:0000313" key="5">
    <source>
        <dbReference type="EMBL" id="KAK2162314.1"/>
    </source>
</evidence>
<evidence type="ECO:0000313" key="6">
    <source>
        <dbReference type="Proteomes" id="UP001208570"/>
    </source>
</evidence>
<evidence type="ECO:0000256" key="2">
    <source>
        <dbReference type="ARBA" id="ARBA00022670"/>
    </source>
</evidence>
<evidence type="ECO:0000256" key="4">
    <source>
        <dbReference type="ARBA" id="ARBA00023049"/>
    </source>
</evidence>
<keyword evidence="2" id="KW-0645">Protease</keyword>
<dbReference type="GO" id="GO:0008237">
    <property type="term" value="F:metallopeptidase activity"/>
    <property type="evidence" value="ECO:0007669"/>
    <property type="project" value="UniProtKB-KW"/>
</dbReference>
<reference evidence="5" key="1">
    <citation type="journal article" date="2023" name="Mol. Biol. Evol.">
        <title>Third-Generation Sequencing Reveals the Adaptive Role of the Epigenome in Three Deep-Sea Polychaetes.</title>
        <authorList>
            <person name="Perez M."/>
            <person name="Aroh O."/>
            <person name="Sun Y."/>
            <person name="Lan Y."/>
            <person name="Juniper S.K."/>
            <person name="Young C.R."/>
            <person name="Angers B."/>
            <person name="Qian P.Y."/>
        </authorList>
    </citation>
    <scope>NUCLEOTIDE SEQUENCE</scope>
    <source>
        <strain evidence="5">P08H-3</strain>
    </source>
</reference>
<protein>
    <submittedName>
        <fullName evidence="5">Uncharacterized protein</fullName>
    </submittedName>
</protein>
<dbReference type="InterPro" id="IPR012548">
    <property type="entry name" value="MATCAP"/>
</dbReference>
<dbReference type="EMBL" id="JAODUP010000100">
    <property type="protein sequence ID" value="KAK2162314.1"/>
    <property type="molecule type" value="Genomic_DNA"/>
</dbReference>
<dbReference type="PANTHER" id="PTHR31817">
    <property type="match status" value="1"/>
</dbReference>
<name>A0AAD9K069_9ANNE</name>
<proteinExistence type="predicted"/>
<sequence length="142" mass="16192">MKPKGHKKGAPQKGNVFQEIDSTPSKFQGRLWPTNLQEEKEKFLRFGLTPHFQLKETAVDLDNAVSKKRGQIRFELLQEAKAILDCVKKKFGDGDNYFDLAFGNVIDQEQATKVLIEYLADNSINGEMTIYWTPELTALNKT</sequence>
<keyword evidence="6" id="KW-1185">Reference proteome</keyword>
<organism evidence="5 6">
    <name type="scientific">Paralvinella palmiformis</name>
    <dbReference type="NCBI Taxonomy" id="53620"/>
    <lineage>
        <taxon>Eukaryota</taxon>
        <taxon>Metazoa</taxon>
        <taxon>Spiralia</taxon>
        <taxon>Lophotrochozoa</taxon>
        <taxon>Annelida</taxon>
        <taxon>Polychaeta</taxon>
        <taxon>Sedentaria</taxon>
        <taxon>Canalipalpata</taxon>
        <taxon>Terebellida</taxon>
        <taxon>Terebelliformia</taxon>
        <taxon>Alvinellidae</taxon>
        <taxon>Paralvinella</taxon>
    </lineage>
</organism>
<comment type="cofactor">
    <cofactor evidence="1">
        <name>Zn(2+)</name>
        <dbReference type="ChEBI" id="CHEBI:29105"/>
    </cofactor>
</comment>
<evidence type="ECO:0000256" key="3">
    <source>
        <dbReference type="ARBA" id="ARBA00022801"/>
    </source>
</evidence>
<dbReference type="GO" id="GO:0006508">
    <property type="term" value="P:proteolysis"/>
    <property type="evidence" value="ECO:0007669"/>
    <property type="project" value="UniProtKB-KW"/>
</dbReference>
<dbReference type="AlphaFoldDB" id="A0AAD9K069"/>
<accession>A0AAD9K069</accession>
<keyword evidence="3" id="KW-0378">Hydrolase</keyword>
<evidence type="ECO:0000256" key="1">
    <source>
        <dbReference type="ARBA" id="ARBA00001947"/>
    </source>
</evidence>
<dbReference type="PANTHER" id="PTHR31817:SF5">
    <property type="match status" value="1"/>
</dbReference>
<keyword evidence="4" id="KW-0482">Metalloprotease</keyword>